<dbReference type="EMBL" id="JAHRIQ010020442">
    <property type="protein sequence ID" value="MEQ2227468.1"/>
    <property type="molecule type" value="Genomic_DNA"/>
</dbReference>
<protein>
    <submittedName>
        <fullName evidence="1">Uncharacterized protein</fullName>
    </submittedName>
</protein>
<accession>A0ABV0T6X0</accession>
<evidence type="ECO:0000313" key="1">
    <source>
        <dbReference type="EMBL" id="MEQ2227468.1"/>
    </source>
</evidence>
<evidence type="ECO:0000313" key="2">
    <source>
        <dbReference type="Proteomes" id="UP001482620"/>
    </source>
</evidence>
<sequence>MTEGATDYINFCVDNIIPTRTVRCFPRANDRTNELNTTKPAQHPPLLLSAKQTSHPALTHGFPVKPQVFYLPPQHLHVCLQPNQKMLMLHLPPPSTCVSQEVG</sequence>
<name>A0ABV0T6X0_9TELE</name>
<dbReference type="Proteomes" id="UP001482620">
    <property type="component" value="Unassembled WGS sequence"/>
</dbReference>
<gene>
    <name evidence="1" type="ORF">ILYODFUR_037964</name>
</gene>
<proteinExistence type="predicted"/>
<comment type="caution">
    <text evidence="1">The sequence shown here is derived from an EMBL/GenBank/DDBJ whole genome shotgun (WGS) entry which is preliminary data.</text>
</comment>
<organism evidence="1 2">
    <name type="scientific">Ilyodon furcidens</name>
    <name type="common">goldbreast splitfin</name>
    <dbReference type="NCBI Taxonomy" id="33524"/>
    <lineage>
        <taxon>Eukaryota</taxon>
        <taxon>Metazoa</taxon>
        <taxon>Chordata</taxon>
        <taxon>Craniata</taxon>
        <taxon>Vertebrata</taxon>
        <taxon>Euteleostomi</taxon>
        <taxon>Actinopterygii</taxon>
        <taxon>Neopterygii</taxon>
        <taxon>Teleostei</taxon>
        <taxon>Neoteleostei</taxon>
        <taxon>Acanthomorphata</taxon>
        <taxon>Ovalentaria</taxon>
        <taxon>Atherinomorphae</taxon>
        <taxon>Cyprinodontiformes</taxon>
        <taxon>Goodeidae</taxon>
        <taxon>Ilyodon</taxon>
    </lineage>
</organism>
<keyword evidence="2" id="KW-1185">Reference proteome</keyword>
<reference evidence="1 2" key="1">
    <citation type="submission" date="2021-06" db="EMBL/GenBank/DDBJ databases">
        <authorList>
            <person name="Palmer J.M."/>
        </authorList>
    </citation>
    <scope>NUCLEOTIDE SEQUENCE [LARGE SCALE GENOMIC DNA]</scope>
    <source>
        <strain evidence="2">if_2019</strain>
        <tissue evidence="1">Muscle</tissue>
    </source>
</reference>